<keyword evidence="3" id="KW-1185">Reference proteome</keyword>
<feature type="region of interest" description="Disordered" evidence="1">
    <location>
        <begin position="1"/>
        <end position="50"/>
    </location>
</feature>
<reference evidence="2" key="2">
    <citation type="submission" date="2018-05" db="EMBL/GenBank/DDBJ databases">
        <title>OgluRS3 (Oryza glumaepatula Reference Sequence Version 3).</title>
        <authorList>
            <person name="Zhang J."/>
            <person name="Kudrna D."/>
            <person name="Lee S."/>
            <person name="Talag J."/>
            <person name="Welchert J."/>
            <person name="Wing R.A."/>
        </authorList>
    </citation>
    <scope>NUCLEOTIDE SEQUENCE [LARGE SCALE GENOMIC DNA]</scope>
</reference>
<feature type="compositionally biased region" description="Polar residues" evidence="1">
    <location>
        <begin position="9"/>
        <end position="20"/>
    </location>
</feature>
<feature type="compositionally biased region" description="Basic and acidic residues" evidence="1">
    <location>
        <begin position="35"/>
        <end position="49"/>
    </location>
</feature>
<evidence type="ECO:0000256" key="1">
    <source>
        <dbReference type="SAM" id="MobiDB-lite"/>
    </source>
</evidence>
<dbReference type="HOGENOM" id="CLU_1716075_0_0_1"/>
<dbReference type="Gramene" id="OGLUM10G01570.1">
    <property type="protein sequence ID" value="OGLUM10G01570.1"/>
    <property type="gene ID" value="OGLUM10G01570"/>
</dbReference>
<evidence type="ECO:0000313" key="2">
    <source>
        <dbReference type="EnsemblPlants" id="OGLUM10G01570.1"/>
    </source>
</evidence>
<sequence length="153" mass="16179">MAAAAVDNPGSTRNSSTAPQTGIVVQHLAAGNEVAEPRAGEVHRRDVLHGEPSQDVLLQVRWQRGQARRQVPAVLPAHVHEEPPGQPAGELLPEAVAIGGQRVRRRVQATGEVDGRDAERVDARPVPGCLESLDLVGVAGEVPVEDDVVTVRA</sequence>
<protein>
    <submittedName>
        <fullName evidence="2">Uncharacterized protein</fullName>
    </submittedName>
</protein>
<name>A0A0E0B7J3_9ORYZ</name>
<dbReference type="EnsemblPlants" id="OGLUM10G01570.1">
    <property type="protein sequence ID" value="OGLUM10G01570.1"/>
    <property type="gene ID" value="OGLUM10G01570"/>
</dbReference>
<proteinExistence type="predicted"/>
<evidence type="ECO:0000313" key="3">
    <source>
        <dbReference type="Proteomes" id="UP000026961"/>
    </source>
</evidence>
<accession>A0A0E0B7J3</accession>
<dbReference type="Proteomes" id="UP000026961">
    <property type="component" value="Chromosome 10"/>
</dbReference>
<organism evidence="2">
    <name type="scientific">Oryza glumipatula</name>
    <dbReference type="NCBI Taxonomy" id="40148"/>
    <lineage>
        <taxon>Eukaryota</taxon>
        <taxon>Viridiplantae</taxon>
        <taxon>Streptophyta</taxon>
        <taxon>Embryophyta</taxon>
        <taxon>Tracheophyta</taxon>
        <taxon>Spermatophyta</taxon>
        <taxon>Magnoliopsida</taxon>
        <taxon>Liliopsida</taxon>
        <taxon>Poales</taxon>
        <taxon>Poaceae</taxon>
        <taxon>BOP clade</taxon>
        <taxon>Oryzoideae</taxon>
        <taxon>Oryzeae</taxon>
        <taxon>Oryzinae</taxon>
        <taxon>Oryza</taxon>
    </lineage>
</organism>
<reference evidence="2" key="1">
    <citation type="submission" date="2015-04" db="UniProtKB">
        <authorList>
            <consortium name="EnsemblPlants"/>
        </authorList>
    </citation>
    <scope>IDENTIFICATION</scope>
</reference>
<dbReference type="AlphaFoldDB" id="A0A0E0B7J3"/>